<keyword evidence="4" id="KW-1185">Reference proteome</keyword>
<evidence type="ECO:0000256" key="1">
    <source>
        <dbReference type="SAM" id="SignalP"/>
    </source>
</evidence>
<evidence type="ECO:0000259" key="2">
    <source>
        <dbReference type="Pfam" id="PF13472"/>
    </source>
</evidence>
<comment type="caution">
    <text evidence="3">The sequence shown here is derived from an EMBL/GenBank/DDBJ whole genome shotgun (WGS) entry which is preliminary data.</text>
</comment>
<organism evidence="3 4">
    <name type="scientific">Chitinophaga lutea</name>
    <dbReference type="NCBI Taxonomy" id="2488634"/>
    <lineage>
        <taxon>Bacteria</taxon>
        <taxon>Pseudomonadati</taxon>
        <taxon>Bacteroidota</taxon>
        <taxon>Chitinophagia</taxon>
        <taxon>Chitinophagales</taxon>
        <taxon>Chitinophagaceae</taxon>
        <taxon>Chitinophaga</taxon>
    </lineage>
</organism>
<dbReference type="AlphaFoldDB" id="A0A3N4Q1Y8"/>
<dbReference type="InterPro" id="IPR013783">
    <property type="entry name" value="Ig-like_fold"/>
</dbReference>
<dbReference type="GO" id="GO:0016788">
    <property type="term" value="F:hydrolase activity, acting on ester bonds"/>
    <property type="evidence" value="ECO:0007669"/>
    <property type="project" value="UniProtKB-ARBA"/>
</dbReference>
<feature type="domain" description="SGNH hydrolase-type esterase" evidence="2">
    <location>
        <begin position="29"/>
        <end position="214"/>
    </location>
</feature>
<reference evidence="3 4" key="1">
    <citation type="submission" date="2018-11" db="EMBL/GenBank/DDBJ databases">
        <title>Chitinophaga lutea sp.nov., isolate from arsenic contaminated soil.</title>
        <authorList>
            <person name="Zong Y."/>
        </authorList>
    </citation>
    <scope>NUCLEOTIDE SEQUENCE [LARGE SCALE GENOMIC DNA]</scope>
    <source>
        <strain evidence="3 4">ZY74</strain>
    </source>
</reference>
<dbReference type="Gene3D" id="2.60.40.10">
    <property type="entry name" value="Immunoglobulins"/>
    <property type="match status" value="1"/>
</dbReference>
<dbReference type="RefSeq" id="WP_123845738.1">
    <property type="nucleotide sequence ID" value="NZ_RPDH01000001.1"/>
</dbReference>
<proteinExistence type="predicted"/>
<feature type="signal peptide" evidence="1">
    <location>
        <begin position="1"/>
        <end position="21"/>
    </location>
</feature>
<dbReference type="SUPFAM" id="SSF52266">
    <property type="entry name" value="SGNH hydrolase"/>
    <property type="match status" value="3"/>
</dbReference>
<dbReference type="EMBL" id="RPDH01000001">
    <property type="protein sequence ID" value="RPE13219.1"/>
    <property type="molecule type" value="Genomic_DNA"/>
</dbReference>
<dbReference type="NCBIfam" id="TIGR04183">
    <property type="entry name" value="Por_Secre_tail"/>
    <property type="match status" value="1"/>
</dbReference>
<dbReference type="InterPro" id="IPR036514">
    <property type="entry name" value="SGNH_hydro_sf"/>
</dbReference>
<feature type="domain" description="SGNH hydrolase-type esterase" evidence="2">
    <location>
        <begin position="663"/>
        <end position="808"/>
    </location>
</feature>
<dbReference type="OrthoDB" id="9786188at2"/>
<gene>
    <name evidence="3" type="ORF">EGT74_06730</name>
</gene>
<dbReference type="Gene3D" id="3.40.50.1110">
    <property type="entry name" value="SGNH hydrolase"/>
    <property type="match status" value="3"/>
</dbReference>
<keyword evidence="1" id="KW-0732">Signal</keyword>
<dbReference type="Pfam" id="PF13472">
    <property type="entry name" value="Lipase_GDSL_2"/>
    <property type="match status" value="2"/>
</dbReference>
<evidence type="ECO:0000313" key="4">
    <source>
        <dbReference type="Proteomes" id="UP000278351"/>
    </source>
</evidence>
<sequence>MKKFLLCCVLCHLGLAGFAQTNYPVVISVVGSSTAAGTGPLDPQNAFVNRYRTYLKSLNSASEVFNIAVGGSTTYHCSPVWYNPGPTRPAPIFARSVSRAVAPDNGFRKPDAIIISLPTNDGASAYTLAETQANFERMVATADSLHVPVWVTTSQPRNDLPQSQINLLLGLRDWALPRFGTKAINFWADIAGPDNLIKPALRGGDLIHLNDSAHGILFNKVLTAAILDTIAKGPVRFGAFTAALQGQQVLLQWESHRERYMQRYIVERSADSINWTAVNTVNASGTTITPHQYSSTDAAPSGAVYYRLCMEDVYARKFYTAGKKVGSGPPPQPPAGNPAVVIAVVGSSTAAGDGVMDPQKAFVNRYRTYLKSQNTASDVYNIAMGGTNTYYCNPLWYNPGSSKPAPIPARSISRALNPDNGMRKPDAIIVSMSTNDAASGFTLAETQANFERIVATADSLHIPVWVATSQPRNDLFGGQPAAAIGLRDWVLQRFGPKGVDFWTDIAGPDNLIKPVFRTGDMDNVNDSAHSILFNRIVNARILDSIALGPVRFGAFSASRQGQDVLVQWQSHRERYMQQYVVERSTDSLNWAAIGTVAANGSTIVPRQYSNTDAAAPAGILYYRLRMEDIYARKFYTAGKKVGTTPPPQPPQTPVVNQAIVVALIGSSTAQGQGPVDPQKAFANRYRTYLKTLHTASEVYNIALGGTNSYHCNPVWYNPGPSKAAPILARSITRALNPDNGMRKPDAVIVSMATNDAASGFTLAETQANFERIVATADSLHIPVWVTTSQPRNDLFGGQPAAAIGLRDWVLQRFGPKGVDFWTDIAGPDNLIKPALRAGDPWNLNDSAHGILHARLLNARIVDTIAKGPVRFATFGVIAEGQGARVQWESHRERYMQQYIVERSIDSISWTAIGTVAANGSSIVPRQYSSVDGTLLAGPVYYRLCMEDIYARKFYTHGVRFTPSGSFRRMQPAVGAVAQNESRLLAYPNPAGHSFRVRALTPGRHTLQVFNNIGQQVFEDRAYENEKEVSQNWRSGVYYLVIDGGKYSITLLRM</sequence>
<name>A0A3N4Q1Y8_9BACT</name>
<dbReference type="Proteomes" id="UP000278351">
    <property type="component" value="Unassembled WGS sequence"/>
</dbReference>
<feature type="chain" id="PRO_5018047348" evidence="1">
    <location>
        <begin position="22"/>
        <end position="1053"/>
    </location>
</feature>
<protein>
    <submittedName>
        <fullName evidence="3">T9SS C-terminal target domain-containing protein</fullName>
    </submittedName>
</protein>
<evidence type="ECO:0000313" key="3">
    <source>
        <dbReference type="EMBL" id="RPE13219.1"/>
    </source>
</evidence>
<accession>A0A3N4Q1Y8</accession>
<dbReference type="InterPro" id="IPR051532">
    <property type="entry name" value="Ester_Hydrolysis_Enzymes"/>
</dbReference>
<dbReference type="InterPro" id="IPR026444">
    <property type="entry name" value="Secre_tail"/>
</dbReference>
<dbReference type="PANTHER" id="PTHR30383">
    <property type="entry name" value="THIOESTERASE 1/PROTEASE 1/LYSOPHOSPHOLIPASE L1"/>
    <property type="match status" value="1"/>
</dbReference>
<dbReference type="CDD" id="cd00229">
    <property type="entry name" value="SGNH_hydrolase"/>
    <property type="match status" value="3"/>
</dbReference>
<dbReference type="InterPro" id="IPR013830">
    <property type="entry name" value="SGNH_hydro"/>
</dbReference>